<sequence length="91" mass="10542">MKVLHIIVVSFEYILTKGFQIHGLVVEVQQDSHQDVTPLDFLLSSNIKNEVYRILTAFRTVSLEVLSVYESKLLLFLQPEGRRLEYLGYAE</sequence>
<evidence type="ECO:0000313" key="1">
    <source>
        <dbReference type="EMBL" id="KAK9678996.1"/>
    </source>
</evidence>
<accession>A0AAW1HQS9</accession>
<gene>
    <name evidence="1" type="ORF">QE152_g40374</name>
</gene>
<comment type="caution">
    <text evidence="1">The sequence shown here is derived from an EMBL/GenBank/DDBJ whole genome shotgun (WGS) entry which is preliminary data.</text>
</comment>
<organism evidence="1 2">
    <name type="scientific">Popillia japonica</name>
    <name type="common">Japanese beetle</name>
    <dbReference type="NCBI Taxonomy" id="7064"/>
    <lineage>
        <taxon>Eukaryota</taxon>
        <taxon>Metazoa</taxon>
        <taxon>Ecdysozoa</taxon>
        <taxon>Arthropoda</taxon>
        <taxon>Hexapoda</taxon>
        <taxon>Insecta</taxon>
        <taxon>Pterygota</taxon>
        <taxon>Neoptera</taxon>
        <taxon>Endopterygota</taxon>
        <taxon>Coleoptera</taxon>
        <taxon>Polyphaga</taxon>
        <taxon>Scarabaeiformia</taxon>
        <taxon>Scarabaeidae</taxon>
        <taxon>Rutelinae</taxon>
        <taxon>Popillia</taxon>
    </lineage>
</organism>
<keyword evidence="2" id="KW-1185">Reference proteome</keyword>
<protein>
    <submittedName>
        <fullName evidence="1">Uncharacterized protein</fullName>
    </submittedName>
</protein>
<dbReference type="AlphaFoldDB" id="A0AAW1HQS9"/>
<reference evidence="1 2" key="1">
    <citation type="journal article" date="2024" name="BMC Genomics">
        <title>De novo assembly and annotation of Popillia japonica's genome with initial clues to its potential as an invasive pest.</title>
        <authorList>
            <person name="Cucini C."/>
            <person name="Boschi S."/>
            <person name="Funari R."/>
            <person name="Cardaioli E."/>
            <person name="Iannotti N."/>
            <person name="Marturano G."/>
            <person name="Paoli F."/>
            <person name="Bruttini M."/>
            <person name="Carapelli A."/>
            <person name="Frati F."/>
            <person name="Nardi F."/>
        </authorList>
    </citation>
    <scope>NUCLEOTIDE SEQUENCE [LARGE SCALE GENOMIC DNA]</scope>
    <source>
        <strain evidence="1">DMR45628</strain>
    </source>
</reference>
<dbReference type="Proteomes" id="UP001458880">
    <property type="component" value="Unassembled WGS sequence"/>
</dbReference>
<proteinExistence type="predicted"/>
<evidence type="ECO:0000313" key="2">
    <source>
        <dbReference type="Proteomes" id="UP001458880"/>
    </source>
</evidence>
<dbReference type="EMBL" id="JASPKY010001131">
    <property type="protein sequence ID" value="KAK9678996.1"/>
    <property type="molecule type" value="Genomic_DNA"/>
</dbReference>
<name>A0AAW1HQS9_POPJA</name>